<dbReference type="Gene3D" id="1.25.40.10">
    <property type="entry name" value="Tetratricopeptide repeat domain"/>
    <property type="match status" value="2"/>
</dbReference>
<evidence type="ECO:0000256" key="3">
    <source>
        <dbReference type="PROSITE-ProRule" id="PRU00339"/>
    </source>
</evidence>
<dbReference type="Pfam" id="PF00515">
    <property type="entry name" value="TPR_1"/>
    <property type="match status" value="1"/>
</dbReference>
<dbReference type="EMBL" id="FAOO01000001">
    <property type="protein sequence ID" value="CUU00909.1"/>
    <property type="molecule type" value="Genomic_DNA"/>
</dbReference>
<keyword evidence="4" id="KW-0732">Signal</keyword>
<dbReference type="RefSeq" id="WP_140943926.1">
    <property type="nucleotide sequence ID" value="NZ_FAOO01000001.1"/>
</dbReference>
<dbReference type="InterPro" id="IPR019734">
    <property type="entry name" value="TPR_rpt"/>
</dbReference>
<reference evidence="6" key="1">
    <citation type="submission" date="2015-11" db="EMBL/GenBank/DDBJ databases">
        <authorList>
            <person name="Varghese N."/>
        </authorList>
    </citation>
    <scope>NUCLEOTIDE SEQUENCE [LARGE SCALE GENOMIC DNA]</scope>
</reference>
<dbReference type="STRING" id="1643428.GCA_001442855_00109"/>
<sequence>MKKILFSIAVLILLSSFVLAQGGNSTKPEVEAAKLFNEGNSLLRSGNYKAAIEKYDEALKLYQDPKFYYNKGIALKALRQNDEAIKAFKEAINLKNDFAPAYNAIAGIYLTQGDYDSAIENYTKALEYDSKLDVAIKGIVEALIGKSNALIQAGKFQEALDFLMKATTYRQNYPKVYVMLAVVYNKLSQHDKAIEAAKKAIELNPKGANADAYFELGVAYKRLAQVEEARKAFLEAKKDPRLARNAQYELDDLLKKQ</sequence>
<dbReference type="InterPro" id="IPR011990">
    <property type="entry name" value="TPR-like_helical_dom_sf"/>
</dbReference>
<feature type="repeat" description="TPR" evidence="3">
    <location>
        <begin position="174"/>
        <end position="207"/>
    </location>
</feature>
<feature type="signal peptide" evidence="4">
    <location>
        <begin position="1"/>
        <end position="20"/>
    </location>
</feature>
<evidence type="ECO:0000256" key="4">
    <source>
        <dbReference type="SAM" id="SignalP"/>
    </source>
</evidence>
<feature type="repeat" description="TPR" evidence="3">
    <location>
        <begin position="32"/>
        <end position="65"/>
    </location>
</feature>
<feature type="repeat" description="TPR" evidence="3">
    <location>
        <begin position="99"/>
        <end position="132"/>
    </location>
</feature>
<evidence type="ECO:0000256" key="2">
    <source>
        <dbReference type="ARBA" id="ARBA00022803"/>
    </source>
</evidence>
<dbReference type="AlphaFoldDB" id="A0A0S4MU29"/>
<dbReference type="Pfam" id="PF13424">
    <property type="entry name" value="TPR_12"/>
    <property type="match status" value="1"/>
</dbReference>
<evidence type="ECO:0000313" key="5">
    <source>
        <dbReference type="EMBL" id="CUU00909.1"/>
    </source>
</evidence>
<dbReference type="PANTHER" id="PTHR44943:SF8">
    <property type="entry name" value="TPR REPEAT-CONTAINING PROTEIN MJ0263"/>
    <property type="match status" value="1"/>
</dbReference>
<keyword evidence="2 3" id="KW-0802">TPR repeat</keyword>
<protein>
    <submittedName>
        <fullName evidence="5">TPR repeat-containing protein</fullName>
    </submittedName>
</protein>
<organism evidence="5 6">
    <name type="scientific">Candidatus Thermokryptus mobilis</name>
    <dbReference type="NCBI Taxonomy" id="1643428"/>
    <lineage>
        <taxon>Bacteria</taxon>
        <taxon>Pseudomonadati</taxon>
        <taxon>Candidatus Kryptoniota</taxon>
        <taxon>Candidatus Thermokryptus</taxon>
    </lineage>
</organism>
<evidence type="ECO:0000313" key="6">
    <source>
        <dbReference type="Proteomes" id="UP000320623"/>
    </source>
</evidence>
<feature type="chain" id="PRO_5006624570" evidence="4">
    <location>
        <begin position="21"/>
        <end position="257"/>
    </location>
</feature>
<dbReference type="Pfam" id="PF13181">
    <property type="entry name" value="TPR_8"/>
    <property type="match status" value="1"/>
</dbReference>
<evidence type="ECO:0000256" key="1">
    <source>
        <dbReference type="ARBA" id="ARBA00022737"/>
    </source>
</evidence>
<dbReference type="PANTHER" id="PTHR44943">
    <property type="entry name" value="CELLULOSE SYNTHASE OPERON PROTEIN C"/>
    <property type="match status" value="1"/>
</dbReference>
<dbReference type="SUPFAM" id="SSF48452">
    <property type="entry name" value="TPR-like"/>
    <property type="match status" value="1"/>
</dbReference>
<dbReference type="InterPro" id="IPR051685">
    <property type="entry name" value="Ycf3/AcsC/BcsC/TPR_MFPF"/>
</dbReference>
<keyword evidence="6" id="KW-1185">Reference proteome</keyword>
<name>A0A0S4MU29_9BACT</name>
<keyword evidence="1" id="KW-0677">Repeat</keyword>
<dbReference type="SMART" id="SM00028">
    <property type="entry name" value="TPR"/>
    <property type="match status" value="6"/>
</dbReference>
<dbReference type="OrthoDB" id="5508521at2"/>
<gene>
    <name evidence="5" type="ORF">JGI1_00116</name>
</gene>
<dbReference type="Proteomes" id="UP000320623">
    <property type="component" value="Unassembled WGS sequence"/>
</dbReference>
<proteinExistence type="predicted"/>
<dbReference type="PROSITE" id="PS50293">
    <property type="entry name" value="TPR_REGION"/>
    <property type="match status" value="2"/>
</dbReference>
<dbReference type="PROSITE" id="PS50005">
    <property type="entry name" value="TPR"/>
    <property type="match status" value="3"/>
</dbReference>
<accession>A0A0S4MU29</accession>
<dbReference type="Pfam" id="PF13432">
    <property type="entry name" value="TPR_16"/>
    <property type="match status" value="1"/>
</dbReference>